<proteinExistence type="predicted"/>
<dbReference type="AlphaFoldDB" id="A0A2P8G2Y7"/>
<organism evidence="1 2">
    <name type="scientific">Chitinophaga ginsengisoli</name>
    <dbReference type="NCBI Taxonomy" id="363837"/>
    <lineage>
        <taxon>Bacteria</taxon>
        <taxon>Pseudomonadati</taxon>
        <taxon>Bacteroidota</taxon>
        <taxon>Chitinophagia</taxon>
        <taxon>Chitinophagales</taxon>
        <taxon>Chitinophagaceae</taxon>
        <taxon>Chitinophaga</taxon>
    </lineage>
</organism>
<gene>
    <name evidence="1" type="ORF">CLV42_108262</name>
</gene>
<protein>
    <submittedName>
        <fullName evidence="1">Uncharacterized protein</fullName>
    </submittedName>
</protein>
<dbReference type="OrthoDB" id="7437075at2"/>
<dbReference type="RefSeq" id="WP_106603800.1">
    <property type="nucleotide sequence ID" value="NZ_PYGK01000008.1"/>
</dbReference>
<sequence>MASPREFMKSRRPESFSDTTTITKALLNRSLLEYKLDVITNNNQEQSFQTFCCKLAQLEIAPNLRMQTGPTGGGDSKADSETYPVSEFNTLYFWEGLANDKGERWAFAISAKKDWATKVKSDVKGIINTNRDYKRIFFVTNQFARDKRRAQIEDELTREYNVAITILDRTWILDKVFDNKREKLAIDELELGDGLEETVVVGPNDKEREEAFKEINSEIESSLSNGLISVPLVNKALNSALLARGMGKPKVRVNGLFDRAIRLAEKIGSDELIYSVKYNQAWTQFFWFEDYKSFLDLFEELELIAERTINIATLERQHNLTTLFPMAAKLYNVSEAIVEQKERRIQQWLQRFVDDDTKPSASAQAKILLTIHNMFKKLAQEKDIADDLIAIAKILKVSTHLLGFPYDQVIKILLENGDILSDQPEYENLVNDIVELETERKGDLAAAHTLQNFGISHLESERYHKSIEYLGRSLFGLYKQESKKEFIYSLYFIAYAYEAIGLRWAARGSLIHASSYAFSDFKQHQKIDSLQYKCCRRLKWLELLLGRISYALEWHQTDLTILQQLVKTQDEWDSALLDASENFAGVMGCLLLKTAPNELGRLEKLPDVLDRLHLWSAETAILYLLGGDKYLPNDLLQHIGRDSVSMFFNKWLDQPAQQKLPELPEYNLGNDVTITTRVLGTEYIFYADNSSPAVELCETIAGALEAFLATAIQLDAFGKVQTFKINVKEDSTLSETIISEKVNPLENEITIYYRTFNPHQLSVIIQQSINEQVQNIVITIIAETIGFADAQKTFQQLIVKQEVYKRAFNFLSPFVMLGNVLGHNPRSSITQWYEDNDKQYQFDGIVDRVKKYLTPNGSDDSYNSTPELRGHQNIKTLSVINEKLWSGHAWRGFAFSIDPRHVPQIAPTLYLIFDNEQKVKRIFQEWKETFGSKLSDAIRISIIKGIDVNEPFWYKGIISSNIENEKIANNNFVQVMSQVSTMTPKNPMNLEGFLKSLSVFGSFVLAPCCLDVTTNKPVMYDDLGFIMKSLTVRDAWQIGLNDLDMVAISESDNPIIPITEKDPPVIELIKWKKSRQG</sequence>
<reference evidence="1 2" key="1">
    <citation type="submission" date="2018-03" db="EMBL/GenBank/DDBJ databases">
        <title>Genomic Encyclopedia of Archaeal and Bacterial Type Strains, Phase II (KMG-II): from individual species to whole genera.</title>
        <authorList>
            <person name="Goeker M."/>
        </authorList>
    </citation>
    <scope>NUCLEOTIDE SEQUENCE [LARGE SCALE GENOMIC DNA]</scope>
    <source>
        <strain evidence="1 2">DSM 18107</strain>
    </source>
</reference>
<evidence type="ECO:0000313" key="2">
    <source>
        <dbReference type="Proteomes" id="UP000240978"/>
    </source>
</evidence>
<dbReference type="Proteomes" id="UP000240978">
    <property type="component" value="Unassembled WGS sequence"/>
</dbReference>
<evidence type="ECO:0000313" key="1">
    <source>
        <dbReference type="EMBL" id="PSL28342.1"/>
    </source>
</evidence>
<keyword evidence="2" id="KW-1185">Reference proteome</keyword>
<comment type="caution">
    <text evidence="1">The sequence shown here is derived from an EMBL/GenBank/DDBJ whole genome shotgun (WGS) entry which is preliminary data.</text>
</comment>
<name>A0A2P8G2Y7_9BACT</name>
<accession>A0A2P8G2Y7</accession>
<dbReference type="EMBL" id="PYGK01000008">
    <property type="protein sequence ID" value="PSL28342.1"/>
    <property type="molecule type" value="Genomic_DNA"/>
</dbReference>